<keyword evidence="2" id="KW-1185">Reference proteome</keyword>
<accession>A0A1G8GBW6</accession>
<proteinExistence type="predicted"/>
<dbReference type="AlphaFoldDB" id="A0A1G8GBW6"/>
<organism evidence="1 2">
    <name type="scientific">Alteribacillus bidgolensis</name>
    <dbReference type="NCBI Taxonomy" id="930129"/>
    <lineage>
        <taxon>Bacteria</taxon>
        <taxon>Bacillati</taxon>
        <taxon>Bacillota</taxon>
        <taxon>Bacilli</taxon>
        <taxon>Bacillales</taxon>
        <taxon>Bacillaceae</taxon>
        <taxon>Alteribacillus</taxon>
    </lineage>
</organism>
<name>A0A1G8GBW6_9BACI</name>
<reference evidence="1 2" key="1">
    <citation type="submission" date="2016-10" db="EMBL/GenBank/DDBJ databases">
        <authorList>
            <person name="de Groot N.N."/>
        </authorList>
    </citation>
    <scope>NUCLEOTIDE SEQUENCE [LARGE SCALE GENOMIC DNA]</scope>
    <source>
        <strain evidence="2">P4B,CCM 7963,CECT 7998,DSM 25260,IBRC-M 10614,KCTC 13821</strain>
    </source>
</reference>
<dbReference type="STRING" id="930129.SAMN05216352_103322"/>
<dbReference type="RefSeq" id="WP_170031634.1">
    <property type="nucleotide sequence ID" value="NZ_FNDU01000003.1"/>
</dbReference>
<dbReference type="Proteomes" id="UP000199017">
    <property type="component" value="Unassembled WGS sequence"/>
</dbReference>
<evidence type="ECO:0000313" key="2">
    <source>
        <dbReference type="Proteomes" id="UP000199017"/>
    </source>
</evidence>
<evidence type="ECO:0000313" key="1">
    <source>
        <dbReference type="EMBL" id="SDH91843.1"/>
    </source>
</evidence>
<protein>
    <submittedName>
        <fullName evidence="1">Uncharacterized protein</fullName>
    </submittedName>
</protein>
<gene>
    <name evidence="1" type="ORF">SAMN05216352_103322</name>
</gene>
<sequence>MRKMTGKEFSEQVAFFDNMAQTNWLSNLHKLLKDKSGSREKKKILDIGLRYRKTVI</sequence>
<dbReference type="EMBL" id="FNDU01000003">
    <property type="protein sequence ID" value="SDH91843.1"/>
    <property type="molecule type" value="Genomic_DNA"/>
</dbReference>